<dbReference type="Gene3D" id="2.60.200.20">
    <property type="match status" value="1"/>
</dbReference>
<dbReference type="CDD" id="cd00060">
    <property type="entry name" value="FHA"/>
    <property type="match status" value="1"/>
</dbReference>
<dbReference type="InterPro" id="IPR000253">
    <property type="entry name" value="FHA_dom"/>
</dbReference>
<protein>
    <submittedName>
        <fullName evidence="2">Phosphopeptide-binding protein</fullName>
    </submittedName>
</protein>
<dbReference type="EMBL" id="BMYZ01000001">
    <property type="protein sequence ID" value="GGY68851.1"/>
    <property type="molecule type" value="Genomic_DNA"/>
</dbReference>
<dbReference type="SMART" id="SM00240">
    <property type="entry name" value="FHA"/>
    <property type="match status" value="1"/>
</dbReference>
<proteinExistence type="predicted"/>
<dbReference type="Proteomes" id="UP000619761">
    <property type="component" value="Unassembled WGS sequence"/>
</dbReference>
<keyword evidence="3" id="KW-1185">Reference proteome</keyword>
<dbReference type="PROSITE" id="PS50006">
    <property type="entry name" value="FHA_DOMAIN"/>
    <property type="match status" value="1"/>
</dbReference>
<evidence type="ECO:0000313" key="2">
    <source>
        <dbReference type="EMBL" id="GGY68851.1"/>
    </source>
</evidence>
<dbReference type="SUPFAM" id="SSF49879">
    <property type="entry name" value="SMAD/FHA domain"/>
    <property type="match status" value="1"/>
</dbReference>
<organism evidence="2 3">
    <name type="scientific">Cellvibrio zantedeschiae</name>
    <dbReference type="NCBI Taxonomy" id="1237077"/>
    <lineage>
        <taxon>Bacteria</taxon>
        <taxon>Pseudomonadati</taxon>
        <taxon>Pseudomonadota</taxon>
        <taxon>Gammaproteobacteria</taxon>
        <taxon>Cellvibrionales</taxon>
        <taxon>Cellvibrionaceae</taxon>
        <taxon>Cellvibrio</taxon>
    </lineage>
</organism>
<comment type="caution">
    <text evidence="2">The sequence shown here is derived from an EMBL/GenBank/DDBJ whole genome shotgun (WGS) entry which is preliminary data.</text>
</comment>
<accession>A0ABQ3AWZ5</accession>
<evidence type="ECO:0000313" key="3">
    <source>
        <dbReference type="Proteomes" id="UP000619761"/>
    </source>
</evidence>
<dbReference type="InterPro" id="IPR008984">
    <property type="entry name" value="SMAD_FHA_dom_sf"/>
</dbReference>
<dbReference type="Pfam" id="PF00498">
    <property type="entry name" value="FHA"/>
    <property type="match status" value="1"/>
</dbReference>
<gene>
    <name evidence="2" type="ORF">GCM10011613_11450</name>
</gene>
<name>A0ABQ3AWZ5_9GAMM</name>
<reference evidence="3" key="1">
    <citation type="journal article" date="2019" name="Int. J. Syst. Evol. Microbiol.">
        <title>The Global Catalogue of Microorganisms (GCM) 10K type strain sequencing project: providing services to taxonomists for standard genome sequencing and annotation.</title>
        <authorList>
            <consortium name="The Broad Institute Genomics Platform"/>
            <consortium name="The Broad Institute Genome Sequencing Center for Infectious Disease"/>
            <person name="Wu L."/>
            <person name="Ma J."/>
        </authorList>
    </citation>
    <scope>NUCLEOTIDE SEQUENCE [LARGE SCALE GENOMIC DNA]</scope>
    <source>
        <strain evidence="3">KCTC 32239</strain>
    </source>
</reference>
<feature type="domain" description="FHA" evidence="1">
    <location>
        <begin position="19"/>
        <end position="68"/>
    </location>
</feature>
<dbReference type="RefSeq" id="WP_189416642.1">
    <property type="nucleotide sequence ID" value="NZ_BMYZ01000001.1"/>
</dbReference>
<sequence length="329" mass="37307">MAYIFDTAHQTYIALAPHHTFGRLANSVDTQINKPYISKLHAAIEWSGKEWRIKNLGLNGTWVNDVKLSANESVTLNLNDELHFAELADPAFKISDLSAPADMLWPLDTPAGVTPQPIYLSRYHLLPDAITPELAVYFDEQSQQWQLETLTADQEHHTHPVEDGGLVQLGSQHWQLMRAQVYGPTEVHAFPMHQLSDMEFIFNLSLDEESTQLELVHGQQKVDLAVRNHHYLLAQLARHRVADAARGLDSKSRGWIYTDRLASELGLDTTHMNIHIFRLRKQIADSLPTILGQQHLLERRGGKIRFGCEKFKIYKGEALTVESPLATTE</sequence>
<evidence type="ECO:0000259" key="1">
    <source>
        <dbReference type="PROSITE" id="PS50006"/>
    </source>
</evidence>